<protein>
    <submittedName>
        <fullName evidence="3">Uncharacterized protein</fullName>
    </submittedName>
</protein>
<evidence type="ECO:0000313" key="3">
    <source>
        <dbReference type="EMBL" id="CAL5142340.1"/>
    </source>
</evidence>
<keyword evidence="1" id="KW-0812">Transmembrane</keyword>
<evidence type="ECO:0000256" key="1">
    <source>
        <dbReference type="SAM" id="Phobius"/>
    </source>
</evidence>
<dbReference type="AlphaFoldDB" id="A0AAV2U0Q3"/>
<keyword evidence="1" id="KW-1133">Transmembrane helix</keyword>
<evidence type="ECO:0000256" key="2">
    <source>
        <dbReference type="SAM" id="SignalP"/>
    </source>
</evidence>
<comment type="caution">
    <text evidence="3">The sequence shown here is derived from an EMBL/GenBank/DDBJ whole genome shotgun (WGS) entry which is preliminary data.</text>
</comment>
<feature type="signal peptide" evidence="2">
    <location>
        <begin position="1"/>
        <end position="26"/>
    </location>
</feature>
<feature type="chain" id="PRO_5043562124" evidence="2">
    <location>
        <begin position="27"/>
        <end position="116"/>
    </location>
</feature>
<gene>
    <name evidence="3" type="ORF">CDAUBV1_LOCUS17577</name>
</gene>
<dbReference type="Proteomes" id="UP001497525">
    <property type="component" value="Unassembled WGS sequence"/>
</dbReference>
<keyword evidence="2" id="KW-0732">Signal</keyword>
<reference evidence="3" key="1">
    <citation type="submission" date="2024-06" db="EMBL/GenBank/DDBJ databases">
        <authorList>
            <person name="Liu X."/>
            <person name="Lenzi L."/>
            <person name="Haldenby T S."/>
            <person name="Uol C."/>
        </authorList>
    </citation>
    <scope>NUCLEOTIDE SEQUENCE</scope>
</reference>
<name>A0AAV2U0Q3_CALDB</name>
<feature type="transmembrane region" description="Helical" evidence="1">
    <location>
        <begin position="55"/>
        <end position="80"/>
    </location>
</feature>
<sequence>MTFSIHLLTSCAVFIASLLVLTAAEANETEEAVVPSDQKVGDDAQRAARSGEEQYLLISTILLGLISLLLLTALVTFCCFCCRISCCPWKDNRAESLVERFMTQARGEDKTAGDKA</sequence>
<dbReference type="EMBL" id="CAXLJL010001022">
    <property type="protein sequence ID" value="CAL5142340.1"/>
    <property type="molecule type" value="Genomic_DNA"/>
</dbReference>
<accession>A0AAV2U0Q3</accession>
<proteinExistence type="predicted"/>
<keyword evidence="1" id="KW-0472">Membrane</keyword>
<evidence type="ECO:0000313" key="4">
    <source>
        <dbReference type="Proteomes" id="UP001497525"/>
    </source>
</evidence>
<organism evidence="3 4">
    <name type="scientific">Calicophoron daubneyi</name>
    <name type="common">Rumen fluke</name>
    <name type="synonym">Paramphistomum daubneyi</name>
    <dbReference type="NCBI Taxonomy" id="300641"/>
    <lineage>
        <taxon>Eukaryota</taxon>
        <taxon>Metazoa</taxon>
        <taxon>Spiralia</taxon>
        <taxon>Lophotrochozoa</taxon>
        <taxon>Platyhelminthes</taxon>
        <taxon>Trematoda</taxon>
        <taxon>Digenea</taxon>
        <taxon>Plagiorchiida</taxon>
        <taxon>Pronocephalata</taxon>
        <taxon>Paramphistomoidea</taxon>
        <taxon>Paramphistomidae</taxon>
        <taxon>Calicophoron</taxon>
    </lineage>
</organism>